<keyword evidence="2" id="KW-0813">Transport</keyword>
<reference evidence="9 10" key="1">
    <citation type="submission" date="2014-05" db="EMBL/GenBank/DDBJ databases">
        <title>De novo Genome Sequence of Spirocheata sp.</title>
        <authorList>
            <person name="Shivani Y."/>
            <person name="Subhash Y."/>
            <person name="Tushar L."/>
            <person name="Sasikala C."/>
            <person name="Ramana C.V."/>
        </authorList>
    </citation>
    <scope>NUCLEOTIDE SEQUENCE [LARGE SCALE GENOMIC DNA]</scope>
    <source>
        <strain evidence="9 10">JC230</strain>
    </source>
</reference>
<dbReference type="PROSITE" id="PS50928">
    <property type="entry name" value="ABC_TM1"/>
    <property type="match status" value="1"/>
</dbReference>
<gene>
    <name evidence="9" type="ORF">DC28_06470</name>
</gene>
<feature type="transmembrane region" description="Helical" evidence="7">
    <location>
        <begin position="105"/>
        <end position="125"/>
    </location>
</feature>
<evidence type="ECO:0000256" key="2">
    <source>
        <dbReference type="ARBA" id="ARBA00022448"/>
    </source>
</evidence>
<feature type="transmembrane region" description="Helical" evidence="7">
    <location>
        <begin position="219"/>
        <end position="245"/>
    </location>
</feature>
<evidence type="ECO:0000313" key="10">
    <source>
        <dbReference type="Proteomes" id="UP000029692"/>
    </source>
</evidence>
<evidence type="ECO:0000256" key="3">
    <source>
        <dbReference type="ARBA" id="ARBA00022475"/>
    </source>
</evidence>
<keyword evidence="4 7" id="KW-0812">Transmembrane</keyword>
<dbReference type="Proteomes" id="UP000029692">
    <property type="component" value="Unassembled WGS sequence"/>
</dbReference>
<feature type="transmembrane region" description="Helical" evidence="7">
    <location>
        <begin position="131"/>
        <end position="156"/>
    </location>
</feature>
<keyword evidence="5 7" id="KW-1133">Transmembrane helix</keyword>
<dbReference type="InterPro" id="IPR035906">
    <property type="entry name" value="MetI-like_sf"/>
</dbReference>
<evidence type="ECO:0000256" key="1">
    <source>
        <dbReference type="ARBA" id="ARBA00004651"/>
    </source>
</evidence>
<proteinExistence type="predicted"/>
<feature type="transmembrane region" description="Helical" evidence="7">
    <location>
        <begin position="12"/>
        <end position="35"/>
    </location>
</feature>
<evidence type="ECO:0000256" key="6">
    <source>
        <dbReference type="ARBA" id="ARBA00023136"/>
    </source>
</evidence>
<keyword evidence="3" id="KW-1003">Cell membrane</keyword>
<sequence length="363" mass="40119">MTFHQKRTLTAWGFLTPFLVIQGIFFVYAAVRAVYFSFTDYNMFNQAQFVGLANYANLFREANFLKALRNTVAFSLIVTTVQTFLALVIASILNRKMKGIGFFRSAFYLPSIASSVVITVIFLWLFQRRGFINFISGTIQSLGPAIVTAALLFLLFQTGFYLYERTKGFPIRFFDAPTGLLSFFLSLGITVLGTMTGIIDLGPGVDVDFVWLQTRQTVMGIPVPLIAIMIQNTFTTIPTLMLIFIAGLQDVPGSLYEAASIDGAGPVRQFLSITVPSIRPVLFLVTTMGLIGTLQMFDQVAIFGDAVPQESVITLAYFVYDRMFPGAQLPEVGLASAAAMFLALFTFAAVMLQRLVIKDRGDV</sequence>
<accession>A0A098QXR8</accession>
<dbReference type="CDD" id="cd06261">
    <property type="entry name" value="TM_PBP2"/>
    <property type="match status" value="1"/>
</dbReference>
<evidence type="ECO:0000256" key="5">
    <source>
        <dbReference type="ARBA" id="ARBA00022989"/>
    </source>
</evidence>
<evidence type="ECO:0000256" key="4">
    <source>
        <dbReference type="ARBA" id="ARBA00022692"/>
    </source>
</evidence>
<comment type="subcellular location">
    <subcellularLocation>
        <location evidence="1">Cell membrane</location>
        <topology evidence="1">Multi-pass membrane protein</topology>
    </subcellularLocation>
</comment>
<dbReference type="AlphaFoldDB" id="A0A098QXR8"/>
<organism evidence="9 10">
    <name type="scientific">Spirochaeta lutea</name>
    <dbReference type="NCBI Taxonomy" id="1480694"/>
    <lineage>
        <taxon>Bacteria</taxon>
        <taxon>Pseudomonadati</taxon>
        <taxon>Spirochaetota</taxon>
        <taxon>Spirochaetia</taxon>
        <taxon>Spirochaetales</taxon>
        <taxon>Spirochaetaceae</taxon>
        <taxon>Spirochaeta</taxon>
    </lineage>
</organism>
<dbReference type="InterPro" id="IPR000515">
    <property type="entry name" value="MetI-like"/>
</dbReference>
<comment type="caution">
    <text evidence="9">The sequence shown here is derived from an EMBL/GenBank/DDBJ whole genome shotgun (WGS) entry which is preliminary data.</text>
</comment>
<dbReference type="Gene3D" id="1.10.3720.10">
    <property type="entry name" value="MetI-like"/>
    <property type="match status" value="1"/>
</dbReference>
<dbReference type="GO" id="GO:0055085">
    <property type="term" value="P:transmembrane transport"/>
    <property type="evidence" value="ECO:0007669"/>
    <property type="project" value="InterPro"/>
</dbReference>
<dbReference type="PANTHER" id="PTHR30193">
    <property type="entry name" value="ABC TRANSPORTER PERMEASE PROTEIN"/>
    <property type="match status" value="1"/>
</dbReference>
<evidence type="ECO:0000259" key="8">
    <source>
        <dbReference type="PROSITE" id="PS50928"/>
    </source>
</evidence>
<dbReference type="PANTHER" id="PTHR30193:SF37">
    <property type="entry name" value="INNER MEMBRANE ABC TRANSPORTER PERMEASE PROTEIN YCJO"/>
    <property type="match status" value="1"/>
</dbReference>
<dbReference type="OrthoDB" id="9786413at2"/>
<dbReference type="InterPro" id="IPR051393">
    <property type="entry name" value="ABC_transporter_permease"/>
</dbReference>
<protein>
    <submittedName>
        <fullName evidence="9">ABC transporter permease</fullName>
    </submittedName>
</protein>
<feature type="transmembrane region" description="Helical" evidence="7">
    <location>
        <begin position="278"/>
        <end position="297"/>
    </location>
</feature>
<dbReference type="eggNOG" id="COG1175">
    <property type="taxonomic scope" value="Bacteria"/>
</dbReference>
<dbReference type="EMBL" id="JNUP01000049">
    <property type="protein sequence ID" value="KGE72690.1"/>
    <property type="molecule type" value="Genomic_DNA"/>
</dbReference>
<evidence type="ECO:0000313" key="9">
    <source>
        <dbReference type="EMBL" id="KGE72690.1"/>
    </source>
</evidence>
<keyword evidence="6 7" id="KW-0472">Membrane</keyword>
<dbReference type="GO" id="GO:0005886">
    <property type="term" value="C:plasma membrane"/>
    <property type="evidence" value="ECO:0007669"/>
    <property type="project" value="UniProtKB-SubCell"/>
</dbReference>
<feature type="transmembrane region" description="Helical" evidence="7">
    <location>
        <begin position="177"/>
        <end position="199"/>
    </location>
</feature>
<feature type="transmembrane region" description="Helical" evidence="7">
    <location>
        <begin position="332"/>
        <end position="352"/>
    </location>
</feature>
<dbReference type="STRING" id="1480694.DC28_06470"/>
<evidence type="ECO:0000256" key="7">
    <source>
        <dbReference type="SAM" id="Phobius"/>
    </source>
</evidence>
<dbReference type="SUPFAM" id="SSF161098">
    <property type="entry name" value="MetI-like"/>
    <property type="match status" value="1"/>
</dbReference>
<feature type="domain" description="ABC transmembrane type-1" evidence="8">
    <location>
        <begin position="68"/>
        <end position="353"/>
    </location>
</feature>
<dbReference type="RefSeq" id="WP_037546952.1">
    <property type="nucleotide sequence ID" value="NZ_JNUP01000049.1"/>
</dbReference>
<keyword evidence="10" id="KW-1185">Reference proteome</keyword>
<feature type="transmembrane region" description="Helical" evidence="7">
    <location>
        <begin position="72"/>
        <end position="93"/>
    </location>
</feature>
<name>A0A098QXR8_9SPIO</name>